<dbReference type="RefSeq" id="WP_283424341.1">
    <property type="nucleotide sequence ID" value="NZ_FXTY01000001.1"/>
</dbReference>
<accession>A0ABY1NAZ7</accession>
<comment type="caution">
    <text evidence="1">The sequence shown here is derived from an EMBL/GenBank/DDBJ whole genome shotgun (WGS) entry which is preliminary data.</text>
</comment>
<evidence type="ECO:0000313" key="2">
    <source>
        <dbReference type="Proteomes" id="UP001157961"/>
    </source>
</evidence>
<keyword evidence="2" id="KW-1185">Reference proteome</keyword>
<organism evidence="1 2">
    <name type="scientific">Shimia sagamensis</name>
    <dbReference type="NCBI Taxonomy" id="1566352"/>
    <lineage>
        <taxon>Bacteria</taxon>
        <taxon>Pseudomonadati</taxon>
        <taxon>Pseudomonadota</taxon>
        <taxon>Alphaproteobacteria</taxon>
        <taxon>Rhodobacterales</taxon>
        <taxon>Roseobacteraceae</taxon>
    </lineage>
</organism>
<dbReference type="EMBL" id="FXTY01000001">
    <property type="protein sequence ID" value="SMP04769.1"/>
    <property type="molecule type" value="Genomic_DNA"/>
</dbReference>
<keyword evidence="1" id="KW-0808">Transferase</keyword>
<dbReference type="Proteomes" id="UP001157961">
    <property type="component" value="Unassembled WGS sequence"/>
</dbReference>
<dbReference type="SUPFAM" id="SSF56112">
    <property type="entry name" value="Protein kinase-like (PK-like)"/>
    <property type="match status" value="1"/>
</dbReference>
<reference evidence="1 2" key="1">
    <citation type="submission" date="2017-05" db="EMBL/GenBank/DDBJ databases">
        <authorList>
            <person name="Varghese N."/>
            <person name="Submissions S."/>
        </authorList>
    </citation>
    <scope>NUCLEOTIDE SEQUENCE [LARGE SCALE GENOMIC DNA]</scope>
    <source>
        <strain evidence="1 2">DSM 29734</strain>
    </source>
</reference>
<name>A0ABY1NAZ7_9RHOB</name>
<proteinExistence type="predicted"/>
<gene>
    <name evidence="1" type="ORF">SAMN06265373_101487</name>
</gene>
<dbReference type="GO" id="GO:0016740">
    <property type="term" value="F:transferase activity"/>
    <property type="evidence" value="ECO:0007669"/>
    <property type="project" value="UniProtKB-KW"/>
</dbReference>
<evidence type="ECO:0000313" key="1">
    <source>
        <dbReference type="EMBL" id="SMP04769.1"/>
    </source>
</evidence>
<dbReference type="InterPro" id="IPR011009">
    <property type="entry name" value="Kinase-like_dom_sf"/>
</dbReference>
<protein>
    <submittedName>
        <fullName evidence="1">tRNA A-37 threonylcarbamoyl transferase component Bud32</fullName>
    </submittedName>
</protein>
<sequence length="247" mass="28748">MDYKAPQSVSEDLRELLESRARQDGPRVERIDVDNHVFWIKRVEQLDLRYRLQKGDPRKAFERERLAYHEMNAAMAPVPKLVAEGHDFLVLPDCGLDLRKLLERQEDTTKRDQMLLDASVMLANFHKLGFAHGRPSPKDMCQVDGQMLLLDFERYKHQNNTPVGQARDLVVFAFNVAAHSPEMRGVLPDAMAAYRAVADQAIWPLAQRWCRWFRWADWATKPLQRRPKGRSREFKAIPVVLDLFLSD</sequence>